<reference evidence="3 4" key="1">
    <citation type="submission" date="2016-04" db="EMBL/GenBank/DDBJ databases">
        <title>Genome sequence of Clostridium magnum DSM 2767.</title>
        <authorList>
            <person name="Poehlein A."/>
            <person name="Uhlig R."/>
            <person name="Fischer R."/>
            <person name="Bahl H."/>
            <person name="Daniel R."/>
        </authorList>
    </citation>
    <scope>NUCLEOTIDE SEQUENCE [LARGE SCALE GENOMIC DNA]</scope>
    <source>
        <strain evidence="3 4">DSM 2767</strain>
    </source>
</reference>
<dbReference type="PATRIC" id="fig|1121326.3.peg.2832"/>
<organism evidence="3 4">
    <name type="scientific">Clostridium magnum DSM 2767</name>
    <dbReference type="NCBI Taxonomy" id="1121326"/>
    <lineage>
        <taxon>Bacteria</taxon>
        <taxon>Bacillati</taxon>
        <taxon>Bacillota</taxon>
        <taxon>Clostridia</taxon>
        <taxon>Eubacteriales</taxon>
        <taxon>Clostridiaceae</taxon>
        <taxon>Clostridium</taxon>
    </lineage>
</organism>
<dbReference type="AlphaFoldDB" id="A0A162TSG2"/>
<name>A0A162TSG2_9CLOT</name>
<evidence type="ECO:0000313" key="3">
    <source>
        <dbReference type="EMBL" id="KZL93004.1"/>
    </source>
</evidence>
<dbReference type="RefSeq" id="WP_066622938.1">
    <property type="nucleotide sequence ID" value="NZ_FQXL01000066.1"/>
</dbReference>
<evidence type="ECO:0000313" key="1">
    <source>
        <dbReference type="EMBL" id="KZL88387.1"/>
    </source>
</evidence>
<dbReference type="EMBL" id="LWAE01000020">
    <property type="protein sequence ID" value="KZL88409.1"/>
    <property type="molecule type" value="Genomic_DNA"/>
</dbReference>
<dbReference type="STRING" id="1121326.CLMAG_28180"/>
<dbReference type="EMBL" id="LWAE01000002">
    <property type="protein sequence ID" value="KZL93004.1"/>
    <property type="molecule type" value="Genomic_DNA"/>
</dbReference>
<dbReference type="Proteomes" id="UP000076603">
    <property type="component" value="Unassembled WGS sequence"/>
</dbReference>
<keyword evidence="4" id="KW-1185">Reference proteome</keyword>
<accession>A0A162TSG2</accession>
<sequence>MKYENEVAKLIVELEESEGAAVYLPDSLCEELLNKKACFEEFNIIAISKGYSLVQIENIECLAFAKKDETFEYVREYMKYNMFDIPYRETVAEIIEAGGYFNYFGV</sequence>
<evidence type="ECO:0000313" key="2">
    <source>
        <dbReference type="EMBL" id="KZL88409.1"/>
    </source>
</evidence>
<gene>
    <name evidence="3" type="ORF">CLMAG_28180</name>
    <name evidence="1" type="ORF">CLMAG_63140</name>
    <name evidence="2" type="ORF">CLMAG_63360</name>
</gene>
<protein>
    <submittedName>
        <fullName evidence="3">Uncharacterized protein</fullName>
    </submittedName>
</protein>
<proteinExistence type="predicted"/>
<evidence type="ECO:0000313" key="4">
    <source>
        <dbReference type="Proteomes" id="UP000076603"/>
    </source>
</evidence>
<comment type="caution">
    <text evidence="3">The sequence shown here is derived from an EMBL/GenBank/DDBJ whole genome shotgun (WGS) entry which is preliminary data.</text>
</comment>
<dbReference type="EMBL" id="LWAE01000020">
    <property type="protein sequence ID" value="KZL88387.1"/>
    <property type="molecule type" value="Genomic_DNA"/>
</dbReference>